<protein>
    <submittedName>
        <fullName evidence="3">Uncharacterized protein</fullName>
    </submittedName>
</protein>
<dbReference type="EMBL" id="GANP01014369">
    <property type="protein sequence ID" value="JAB70099.1"/>
    <property type="molecule type" value="mRNA"/>
</dbReference>
<name>V5H012_IXORI</name>
<keyword evidence="2" id="KW-0812">Transmembrane</keyword>
<feature type="compositionally biased region" description="Basic residues" evidence="1">
    <location>
        <begin position="36"/>
        <end position="45"/>
    </location>
</feature>
<reference evidence="3" key="1">
    <citation type="journal article" date="2015" name="Sci. Rep.">
        <title>Tissue- and time-dependent transcription in Ixodes ricinus salivary glands and midguts when blood feeding on the vertebrate host.</title>
        <authorList>
            <person name="Kotsyfakis M."/>
            <person name="Schwarz A."/>
            <person name="Erhart J."/>
            <person name="Ribeiro J.M."/>
        </authorList>
    </citation>
    <scope>NUCLEOTIDE SEQUENCE</scope>
    <source>
        <tissue evidence="3">Salivary gland and midgut</tissue>
    </source>
</reference>
<feature type="compositionally biased region" description="Polar residues" evidence="1">
    <location>
        <begin position="106"/>
        <end position="117"/>
    </location>
</feature>
<keyword evidence="2" id="KW-0472">Membrane</keyword>
<sequence length="125" mass="13587">MDSETAFVIAIIVVFIVIGIFVFIYACCVTEEKLKNATKRKRRPRKKDDVRSSGPASTDACTGRRPLSSPREDKTNGRPALDPNPTSPLLPTYFGKVGNGKDRKGTSSSVQNRTTNPKKGGFASP</sequence>
<proteinExistence type="evidence at transcript level"/>
<evidence type="ECO:0000313" key="3">
    <source>
        <dbReference type="EMBL" id="JAB70099.1"/>
    </source>
</evidence>
<organism evidence="3">
    <name type="scientific">Ixodes ricinus</name>
    <name type="common">Common tick</name>
    <name type="synonym">Acarus ricinus</name>
    <dbReference type="NCBI Taxonomy" id="34613"/>
    <lineage>
        <taxon>Eukaryota</taxon>
        <taxon>Metazoa</taxon>
        <taxon>Ecdysozoa</taxon>
        <taxon>Arthropoda</taxon>
        <taxon>Chelicerata</taxon>
        <taxon>Arachnida</taxon>
        <taxon>Acari</taxon>
        <taxon>Parasitiformes</taxon>
        <taxon>Ixodida</taxon>
        <taxon>Ixodoidea</taxon>
        <taxon>Ixodidae</taxon>
        <taxon>Ixodinae</taxon>
        <taxon>Ixodes</taxon>
    </lineage>
</organism>
<dbReference type="AlphaFoldDB" id="V5H012"/>
<feature type="transmembrane region" description="Helical" evidence="2">
    <location>
        <begin position="6"/>
        <end position="30"/>
    </location>
</feature>
<feature type="region of interest" description="Disordered" evidence="1">
    <location>
        <begin position="36"/>
        <end position="125"/>
    </location>
</feature>
<evidence type="ECO:0000256" key="1">
    <source>
        <dbReference type="SAM" id="MobiDB-lite"/>
    </source>
</evidence>
<evidence type="ECO:0000256" key="2">
    <source>
        <dbReference type="SAM" id="Phobius"/>
    </source>
</evidence>
<accession>V5H012</accession>
<keyword evidence="2" id="KW-1133">Transmembrane helix</keyword>